<dbReference type="InterPro" id="IPR002048">
    <property type="entry name" value="EF_hand_dom"/>
</dbReference>
<dbReference type="PROSITE" id="PS50222">
    <property type="entry name" value="EF_HAND_2"/>
    <property type="match status" value="1"/>
</dbReference>
<evidence type="ECO:0000313" key="3">
    <source>
        <dbReference type="EMBL" id="RXM30185.1"/>
    </source>
</evidence>
<keyword evidence="4" id="KW-1185">Reference proteome</keyword>
<dbReference type="InterPro" id="IPR011992">
    <property type="entry name" value="EF-hand-dom_pair"/>
</dbReference>
<evidence type="ECO:0000259" key="2">
    <source>
        <dbReference type="PROSITE" id="PS50222"/>
    </source>
</evidence>
<feature type="compositionally biased region" description="Basic and acidic residues" evidence="1">
    <location>
        <begin position="533"/>
        <end position="542"/>
    </location>
</feature>
<feature type="region of interest" description="Disordered" evidence="1">
    <location>
        <begin position="119"/>
        <end position="144"/>
    </location>
</feature>
<dbReference type="SUPFAM" id="SSF47473">
    <property type="entry name" value="EF-hand"/>
    <property type="match status" value="1"/>
</dbReference>
<reference evidence="3 4" key="1">
    <citation type="submission" date="2019-01" db="EMBL/GenBank/DDBJ databases">
        <title>Draft Genome and Complete Hox-Cluster Characterization of the Sterlet Sturgeon (Acipenser ruthenus).</title>
        <authorList>
            <person name="Wei Q."/>
        </authorList>
    </citation>
    <scope>NUCLEOTIDE SEQUENCE [LARGE SCALE GENOMIC DNA]</scope>
    <source>
        <strain evidence="3">WHYD16114868_AA</strain>
        <tissue evidence="3">Blood</tissue>
    </source>
</reference>
<feature type="domain" description="EF-hand" evidence="2">
    <location>
        <begin position="616"/>
        <end position="651"/>
    </location>
</feature>
<feature type="compositionally biased region" description="Low complexity" evidence="1">
    <location>
        <begin position="200"/>
        <end position="215"/>
    </location>
</feature>
<dbReference type="GO" id="GO:0005509">
    <property type="term" value="F:calcium ion binding"/>
    <property type="evidence" value="ECO:0007669"/>
    <property type="project" value="InterPro"/>
</dbReference>
<dbReference type="EMBL" id="SCEB01215313">
    <property type="protein sequence ID" value="RXM30185.1"/>
    <property type="molecule type" value="Genomic_DNA"/>
</dbReference>
<organism evidence="3 4">
    <name type="scientific">Acipenser ruthenus</name>
    <name type="common">Sterlet sturgeon</name>
    <dbReference type="NCBI Taxonomy" id="7906"/>
    <lineage>
        <taxon>Eukaryota</taxon>
        <taxon>Metazoa</taxon>
        <taxon>Chordata</taxon>
        <taxon>Craniata</taxon>
        <taxon>Vertebrata</taxon>
        <taxon>Euteleostomi</taxon>
        <taxon>Actinopterygii</taxon>
        <taxon>Chondrostei</taxon>
        <taxon>Acipenseriformes</taxon>
        <taxon>Acipenseridae</taxon>
        <taxon>Acipenser</taxon>
    </lineage>
</organism>
<sequence>MELLNRSPMNKSQPEDGQFFKPLSFKCRSVPQTHRLTPPSHGPSLPCPRFAAHMKSSPGSLGPPGAHRSKPQSHPCDSLDAQRNQARTARSSNWSCAVFNPKKSAGHVQHLIVFDRASYKKPSSPAPSTASHAEDNVDTQNCTQPVTQPIRDYREEEEHGELEVPWADTCLQEDDAELDKLEQLRESITPALSSNEESLSDFSRPPSSAFSRSTSLHSGRTSQKSDPSELSSKSFELSNVQSDVSDELEGIVPRTGSSLSQPCLDSRNDQYSSPGSALLKGTSSQDLVGGDEPGPLSDIRLLLLDHQSWGGEPLGGINGSEADTIAGDHMGTTANFESDILGGYNEIHSNGKQHRKLEIITHRVQASPLLGCVLFITHRVPASPLLGCVLFITHRVPASPLLGCVLFITHRVLASPLLGCVLFITHRVQASPLLGCVLFITHRVQASPLLGCVLFPGNLLLLASGPHGTPSKTGCRSPSPSSPARGPSSSNLSTSNSFSSEERDSQLQSTGWLSDSSAPRKEDPRSVLSCPVKGEKSGEAVRRGQGHKKKPLKLDCTWREEREKERLAEERQAKIFQIYTKLRENKTSRAQSAEAVSISKFEDFDFLAKYCIFSQEKLAKYKRAFEAADSDGDGYLTCFQVLVALKEIVPPSALTDAEEIYVYRQLFLCNIDSQSNSISVDQLVLELKAGGISEEHEEAVCRELKHIQSLDLLDFLTYLPLFVLIHNSVISNPLDDSRTL</sequence>
<dbReference type="AlphaFoldDB" id="A0A444U4V3"/>
<dbReference type="PANTHER" id="PTHR35538:SF6">
    <property type="entry name" value="EF-HAND DOMAIN-CONTAINING PROTEIN"/>
    <property type="match status" value="1"/>
</dbReference>
<accession>A0A444U4V3</accession>
<comment type="caution">
    <text evidence="3">The sequence shown here is derived from an EMBL/GenBank/DDBJ whole genome shotgun (WGS) entry which is preliminary data.</text>
</comment>
<evidence type="ECO:0000256" key="1">
    <source>
        <dbReference type="SAM" id="MobiDB-lite"/>
    </source>
</evidence>
<feature type="compositionally biased region" description="Polar residues" evidence="1">
    <location>
        <begin position="216"/>
        <end position="243"/>
    </location>
</feature>
<protein>
    <recommendedName>
        <fullName evidence="2">EF-hand domain-containing protein</fullName>
    </recommendedName>
</protein>
<feature type="compositionally biased region" description="Polar residues" evidence="1">
    <location>
        <begin position="255"/>
        <end position="286"/>
    </location>
</feature>
<dbReference type="PANTHER" id="PTHR35538">
    <property type="entry name" value="LIG_CHAN-GLU_BD DOMAIN-CONTAINING PROTEIN"/>
    <property type="match status" value="1"/>
</dbReference>
<evidence type="ECO:0000313" key="4">
    <source>
        <dbReference type="Proteomes" id="UP000289886"/>
    </source>
</evidence>
<feature type="region of interest" description="Disordered" evidence="1">
    <location>
        <begin position="470"/>
        <end position="548"/>
    </location>
</feature>
<feature type="region of interest" description="Disordered" evidence="1">
    <location>
        <begin position="190"/>
        <end position="291"/>
    </location>
</feature>
<name>A0A444U4V3_ACIRT</name>
<proteinExistence type="predicted"/>
<feature type="compositionally biased region" description="Low complexity" evidence="1">
    <location>
        <begin position="477"/>
        <end position="499"/>
    </location>
</feature>
<gene>
    <name evidence="3" type="ORF">EOD39_2030</name>
</gene>
<feature type="region of interest" description="Disordered" evidence="1">
    <location>
        <begin position="1"/>
        <end position="20"/>
    </location>
</feature>
<feature type="region of interest" description="Disordered" evidence="1">
    <location>
        <begin position="30"/>
        <end position="87"/>
    </location>
</feature>
<feature type="compositionally biased region" description="Low complexity" evidence="1">
    <location>
        <begin position="120"/>
        <end position="131"/>
    </location>
</feature>
<feature type="compositionally biased region" description="Polar residues" evidence="1">
    <location>
        <begin position="506"/>
        <end position="517"/>
    </location>
</feature>
<dbReference type="Proteomes" id="UP000289886">
    <property type="component" value="Unassembled WGS sequence"/>
</dbReference>